<feature type="compositionally biased region" description="Low complexity" evidence="1">
    <location>
        <begin position="277"/>
        <end position="286"/>
    </location>
</feature>
<evidence type="ECO:0000313" key="4">
    <source>
        <dbReference type="Proteomes" id="UP001304769"/>
    </source>
</evidence>
<accession>A0ABU5T511</accession>
<dbReference type="PANTHER" id="PTHR37507:SF2">
    <property type="entry name" value="SPORULATION PROTEIN YDCC"/>
    <property type="match status" value="1"/>
</dbReference>
<feature type="region of interest" description="Disordered" evidence="1">
    <location>
        <begin position="141"/>
        <end position="161"/>
    </location>
</feature>
<dbReference type="EMBL" id="JAYGGQ010000004">
    <property type="protein sequence ID" value="MEA5454571.1"/>
    <property type="molecule type" value="Genomic_DNA"/>
</dbReference>
<reference evidence="3 4" key="1">
    <citation type="submission" date="2023-12" db="EMBL/GenBank/DDBJ databases">
        <title>Sinomonas terricola sp. nov, isolated from litchi orchard soil in Guangdong, PR China.</title>
        <authorList>
            <person name="Jiaxin W."/>
            <person name="Yang Z."/>
            <person name="Honghui Z."/>
        </authorList>
    </citation>
    <scope>NUCLEOTIDE SEQUENCE [LARGE SCALE GENOMIC DNA]</scope>
    <source>
        <strain evidence="3 4">JGH33</strain>
    </source>
</reference>
<keyword evidence="4" id="KW-1185">Reference proteome</keyword>
<evidence type="ECO:0000256" key="2">
    <source>
        <dbReference type="SAM" id="SignalP"/>
    </source>
</evidence>
<dbReference type="InterPro" id="IPR019207">
    <property type="entry name" value="DUF2092"/>
</dbReference>
<feature type="signal peptide" evidence="2">
    <location>
        <begin position="1"/>
        <end position="29"/>
    </location>
</feature>
<sequence length="371" mass="37257">MKRIWTRWLPAAAVPAVVAIAALAGGAVAVSPPPPATAEQVLALVASHTTRQFSGTLEERADLGLPSIPSQALGPATASSSLGSAASLLELLTTAHTARVYADGPTKFRLQVIDQLAERDAIRNGNDFWTFDSKSNAVTHTTLPAGEKTPDGAAPTAPNGSALTPDALAQRFLAAADPSTSVTLGNPKSVAGHSAYVLVLTPKSSGTLVGSVQIAVEASTGMPLAVDVYAKGQADPAFHAAFTQLDLAAPDPSVFAFAPPPGATVTQKPLPTPPAGEPGASSSPKPTAAPTPKPTTGPAAMSGKGWDAVVVIPAAKVPAGFIDQPIVKQLAAPVPAGRLLSSSLVNILITNDGRVLVGAVPASTLIAAAAH</sequence>
<name>A0ABU5T511_9MICC</name>
<evidence type="ECO:0000256" key="1">
    <source>
        <dbReference type="SAM" id="MobiDB-lite"/>
    </source>
</evidence>
<keyword evidence="2" id="KW-0732">Signal</keyword>
<feature type="region of interest" description="Disordered" evidence="1">
    <location>
        <begin position="258"/>
        <end position="301"/>
    </location>
</feature>
<dbReference type="Gene3D" id="2.50.20.10">
    <property type="entry name" value="Lipoprotein localisation LolA/LolB/LppX"/>
    <property type="match status" value="1"/>
</dbReference>
<dbReference type="SUPFAM" id="SSF89392">
    <property type="entry name" value="Prokaryotic lipoproteins and lipoprotein localization factors"/>
    <property type="match status" value="1"/>
</dbReference>
<protein>
    <submittedName>
        <fullName evidence="3">DUF2092 domain-containing protein</fullName>
    </submittedName>
</protein>
<dbReference type="InterPro" id="IPR029046">
    <property type="entry name" value="LolA/LolB/LppX"/>
</dbReference>
<feature type="chain" id="PRO_5047141282" evidence="2">
    <location>
        <begin position="30"/>
        <end position="371"/>
    </location>
</feature>
<dbReference type="InterPro" id="IPR052944">
    <property type="entry name" value="Sporulation_related"/>
</dbReference>
<dbReference type="PANTHER" id="PTHR37507">
    <property type="entry name" value="SPORULATION PROTEIN YDCC"/>
    <property type="match status" value="1"/>
</dbReference>
<comment type="caution">
    <text evidence="3">The sequence shown here is derived from an EMBL/GenBank/DDBJ whole genome shotgun (WGS) entry which is preliminary data.</text>
</comment>
<gene>
    <name evidence="3" type="ORF">SPF06_07540</name>
</gene>
<evidence type="ECO:0000313" key="3">
    <source>
        <dbReference type="EMBL" id="MEA5454571.1"/>
    </source>
</evidence>
<proteinExistence type="predicted"/>
<dbReference type="Proteomes" id="UP001304769">
    <property type="component" value="Unassembled WGS sequence"/>
</dbReference>
<organism evidence="3 4">
    <name type="scientific">Sinomonas terricola</name>
    <dbReference type="NCBI Taxonomy" id="3110330"/>
    <lineage>
        <taxon>Bacteria</taxon>
        <taxon>Bacillati</taxon>
        <taxon>Actinomycetota</taxon>
        <taxon>Actinomycetes</taxon>
        <taxon>Micrococcales</taxon>
        <taxon>Micrococcaceae</taxon>
        <taxon>Sinomonas</taxon>
    </lineage>
</organism>
<dbReference type="Pfam" id="PF09865">
    <property type="entry name" value="DUF2092"/>
    <property type="match status" value="1"/>
</dbReference>
<dbReference type="RefSeq" id="WP_323278412.1">
    <property type="nucleotide sequence ID" value="NZ_JAYGGQ010000004.1"/>
</dbReference>